<dbReference type="Proteomes" id="UP000283586">
    <property type="component" value="Unassembled WGS sequence"/>
</dbReference>
<dbReference type="PaxDb" id="166486-ERS852572_03232"/>
<keyword evidence="1" id="KW-0489">Methyltransferase</keyword>
<dbReference type="STRING" id="166486.ERS852572_03232"/>
<proteinExistence type="predicted"/>
<gene>
    <name evidence="2" type="ORF">DWZ31_16930</name>
    <name evidence="1" type="ORF">ERS852572_03232</name>
</gene>
<dbReference type="GO" id="GO:0008168">
    <property type="term" value="F:methyltransferase activity"/>
    <property type="evidence" value="ECO:0007669"/>
    <property type="project" value="UniProtKB-KW"/>
</dbReference>
<accession>A0A173VNH4</accession>
<name>A0A173VNH4_9FIRM</name>
<reference evidence="2 4" key="2">
    <citation type="submission" date="2018-08" db="EMBL/GenBank/DDBJ databases">
        <title>A genome reference for cultivated species of the human gut microbiota.</title>
        <authorList>
            <person name="Zou Y."/>
            <person name="Xue W."/>
            <person name="Luo G."/>
        </authorList>
    </citation>
    <scope>NUCLEOTIDE SEQUENCE [LARGE SCALE GENOMIC DNA]</scope>
    <source>
        <strain evidence="2 4">AF31-21AC</strain>
    </source>
</reference>
<evidence type="ECO:0000313" key="2">
    <source>
        <dbReference type="EMBL" id="RHN04207.1"/>
    </source>
</evidence>
<protein>
    <submittedName>
        <fullName evidence="1">Bifunctional 3-demethylubiquinone-9 3-methyltransferase/ 2-octaprenyl-6-hydroxy phenol methylase</fullName>
    </submittedName>
    <submittedName>
        <fullName evidence="2">Class I SAM-dependent methyltransferase</fullName>
    </submittedName>
</protein>
<dbReference type="OrthoDB" id="465705at2"/>
<evidence type="ECO:0000313" key="4">
    <source>
        <dbReference type="Proteomes" id="UP000283586"/>
    </source>
</evidence>
<dbReference type="AlphaFoldDB" id="A0A173VNH4"/>
<dbReference type="Pfam" id="PF13489">
    <property type="entry name" value="Methyltransf_23"/>
    <property type="match status" value="1"/>
</dbReference>
<dbReference type="EMBL" id="CYXZ01000030">
    <property type="protein sequence ID" value="CUN28683.1"/>
    <property type="molecule type" value="Genomic_DNA"/>
</dbReference>
<keyword evidence="1" id="KW-0808">Transferase</keyword>
<reference evidence="1 3" key="1">
    <citation type="submission" date="2015-09" db="EMBL/GenBank/DDBJ databases">
        <authorList>
            <consortium name="Pathogen Informatics"/>
        </authorList>
    </citation>
    <scope>NUCLEOTIDE SEQUENCE [LARGE SCALE GENOMIC DNA]</scope>
    <source>
        <strain evidence="1 3">2789STDY5834960</strain>
    </source>
</reference>
<evidence type="ECO:0000313" key="3">
    <source>
        <dbReference type="Proteomes" id="UP000095350"/>
    </source>
</evidence>
<dbReference type="Proteomes" id="UP000095350">
    <property type="component" value="Unassembled WGS sequence"/>
</dbReference>
<keyword evidence="1" id="KW-0830">Ubiquinone</keyword>
<dbReference type="Gene3D" id="3.40.50.150">
    <property type="entry name" value="Vaccinia Virus protein VP39"/>
    <property type="match status" value="1"/>
</dbReference>
<evidence type="ECO:0000313" key="1">
    <source>
        <dbReference type="EMBL" id="CUN28683.1"/>
    </source>
</evidence>
<sequence length="295" mass="34807">MYDKVFLNEYGFYELKKKPSLSSMKKDFEDAYYQESKGNYEQQYSEEEKRFFESKYRQKKRIIELHSHFLEKQKKSILDIGCGEGYLLKYFYEYGYEVFGIDFSRHGIANNNPDMLPFFCQGDCVVELKKMADAGKKFDVVNLDQSLDMMLEPKIVLSLCKNILEDDGVLMIKVANNYSVLQEYLLKTQKVDSEFWLDEEGHPYYFNKDGLIRFLAEAGYRCENVYGESFIDFNLLNEKTNYCRDKSVGKSCYQARIELELLMEHLSEEKTLEIFRLLGEMGLGREIMGVFKKEV</sequence>
<dbReference type="CDD" id="cd02440">
    <property type="entry name" value="AdoMet_MTases"/>
    <property type="match status" value="1"/>
</dbReference>
<dbReference type="InterPro" id="IPR029063">
    <property type="entry name" value="SAM-dependent_MTases_sf"/>
</dbReference>
<dbReference type="SUPFAM" id="SSF53335">
    <property type="entry name" value="S-adenosyl-L-methionine-dependent methyltransferases"/>
    <property type="match status" value="1"/>
</dbReference>
<dbReference type="PANTHER" id="PTHR43861">
    <property type="entry name" value="TRANS-ACONITATE 2-METHYLTRANSFERASE-RELATED"/>
    <property type="match status" value="1"/>
</dbReference>
<dbReference type="GO" id="GO:0032259">
    <property type="term" value="P:methylation"/>
    <property type="evidence" value="ECO:0007669"/>
    <property type="project" value="UniProtKB-KW"/>
</dbReference>
<dbReference type="EMBL" id="QRQN01000027">
    <property type="protein sequence ID" value="RHN04207.1"/>
    <property type="molecule type" value="Genomic_DNA"/>
</dbReference>
<organism evidence="1 3">
    <name type="scientific">Roseburia intestinalis</name>
    <dbReference type="NCBI Taxonomy" id="166486"/>
    <lineage>
        <taxon>Bacteria</taxon>
        <taxon>Bacillati</taxon>
        <taxon>Bacillota</taxon>
        <taxon>Clostridia</taxon>
        <taxon>Lachnospirales</taxon>
        <taxon>Lachnospiraceae</taxon>
        <taxon>Roseburia</taxon>
    </lineage>
</organism>
<dbReference type="RefSeq" id="WP_055195690.1">
    <property type="nucleotide sequence ID" value="NZ_CABIYH010000030.1"/>
</dbReference>